<name>A0AAF0YAC8_9TREE</name>
<dbReference type="PANTHER" id="PTHR36183">
    <property type="entry name" value="BETA-GLUCURONIDASE"/>
    <property type="match status" value="1"/>
</dbReference>
<evidence type="ECO:0000313" key="4">
    <source>
        <dbReference type="EMBL" id="WOO82352.1"/>
    </source>
</evidence>
<dbReference type="Gene3D" id="3.20.20.80">
    <property type="entry name" value="Glycosidases"/>
    <property type="match status" value="1"/>
</dbReference>
<feature type="domain" description="Beta-glucuronidase C-terminal" evidence="3">
    <location>
        <begin position="494"/>
        <end position="596"/>
    </location>
</feature>
<feature type="region of interest" description="Disordered" evidence="1">
    <location>
        <begin position="632"/>
        <end position="659"/>
    </location>
</feature>
<dbReference type="GeneID" id="87809074"/>
<accession>A0AAF0YAC8</accession>
<feature type="signal peptide" evidence="2">
    <location>
        <begin position="1"/>
        <end position="17"/>
    </location>
</feature>
<dbReference type="Proteomes" id="UP000827549">
    <property type="component" value="Chromosome 4"/>
</dbReference>
<reference evidence="4" key="1">
    <citation type="submission" date="2023-10" db="EMBL/GenBank/DDBJ databases">
        <authorList>
            <person name="Noh H."/>
        </authorList>
    </citation>
    <scope>NUCLEOTIDE SEQUENCE</scope>
    <source>
        <strain evidence="4">DUCC4014</strain>
    </source>
</reference>
<dbReference type="AlphaFoldDB" id="A0AAF0YAC8"/>
<evidence type="ECO:0000313" key="5">
    <source>
        <dbReference type="Proteomes" id="UP000827549"/>
    </source>
</evidence>
<dbReference type="EMBL" id="CP086717">
    <property type="protein sequence ID" value="WOO82352.1"/>
    <property type="molecule type" value="Genomic_DNA"/>
</dbReference>
<organism evidence="4 5">
    <name type="scientific">Vanrija pseudolonga</name>
    <dbReference type="NCBI Taxonomy" id="143232"/>
    <lineage>
        <taxon>Eukaryota</taxon>
        <taxon>Fungi</taxon>
        <taxon>Dikarya</taxon>
        <taxon>Basidiomycota</taxon>
        <taxon>Agaricomycotina</taxon>
        <taxon>Tremellomycetes</taxon>
        <taxon>Trichosporonales</taxon>
        <taxon>Trichosporonaceae</taxon>
        <taxon>Vanrija</taxon>
    </lineage>
</organism>
<protein>
    <submittedName>
        <fullName evidence="4">Beta-glucuronidase</fullName>
    </submittedName>
</protein>
<dbReference type="InterPro" id="IPR017853">
    <property type="entry name" value="GH"/>
</dbReference>
<feature type="chain" id="PRO_5041900584" evidence="2">
    <location>
        <begin position="18"/>
        <end position="679"/>
    </location>
</feature>
<gene>
    <name evidence="4" type="primary">An02g11890</name>
    <name evidence="4" type="ORF">LOC62_04G005846</name>
</gene>
<evidence type="ECO:0000259" key="3">
    <source>
        <dbReference type="Pfam" id="PF16862"/>
    </source>
</evidence>
<dbReference type="InterPro" id="IPR052974">
    <property type="entry name" value="GH79_Enzymes"/>
</dbReference>
<keyword evidence="2" id="KW-0732">Signal</keyword>
<dbReference type="SUPFAM" id="SSF51445">
    <property type="entry name" value="(Trans)glycosidases"/>
    <property type="match status" value="1"/>
</dbReference>
<proteinExistence type="predicted"/>
<feature type="compositionally biased region" description="Gly residues" evidence="1">
    <location>
        <begin position="640"/>
        <end position="649"/>
    </location>
</feature>
<dbReference type="Pfam" id="PF16862">
    <property type="entry name" value="Glyco_hydro_79C"/>
    <property type="match status" value="1"/>
</dbReference>
<sequence length="679" mass="70751">MIGACLWLLAALTPINALTLYTPTSTVTTITITPTQAATANPPVWTGHAAYDPTVLTPPAPPSPPVTHVDVPIPADPVGAGFQLSIPQHGNFLGFSIELSVATAVLGKNAGKLEPAFLNYLVNIKNRARAGPIIRVGGNTQDSSSLSLTPFADGLAVEKIKQGPTVTSTPIINYSEDLLYLMANITSLVGTDWFLGLPFNSTSISTHDAALVAKTALSVLGPKLRALSLGNEPDLYAGHEERSSDYTLQSYLGEFTQVKTDVLSSISNQALLAGPSICCSVQGFDIGDILSAGWLISNAPSLSYVTVQRYPYNNCGVNGKVVDPQAIFQSYLSHTGPQSLTSLYLDASTAAQALGKPIVMQEMNTASCGGFPGVSDSFGAALWMADWSLQLAWANFSAALMHVGGQNVYYNVSGGEEGHGVARWWQSTVAVTIADLLTPLSPSPPPASSKTGNGWTTGSVYYSTLVVAEALGSANTSQVIDLFGSSNTSSLNPAYIIYEGGIPVRAVLFNYVSDPTGASDYTAAIHINGSTIGDHVSVRYLRSQHISEHNNITWAGQTLGPDFQGDGRLYGTVDTQQVACSNGACNVVVPAPSIALVFLTDTSLNESTPIPDAVATFRTSIIGHGSATVDPKALETSNGSKGGMLGTSGGKHNKSGAGRTRAGPVVAALAASLLLSTML</sequence>
<dbReference type="InterPro" id="IPR031728">
    <property type="entry name" value="GlcAase_C"/>
</dbReference>
<evidence type="ECO:0000256" key="1">
    <source>
        <dbReference type="SAM" id="MobiDB-lite"/>
    </source>
</evidence>
<dbReference type="PANTHER" id="PTHR36183:SF2">
    <property type="entry name" value="BETA-GLUCURONIDASE C-TERMINAL DOMAIN-CONTAINING PROTEIN"/>
    <property type="match status" value="1"/>
</dbReference>
<keyword evidence="5" id="KW-1185">Reference proteome</keyword>
<dbReference type="RefSeq" id="XP_062628384.1">
    <property type="nucleotide sequence ID" value="XM_062772400.1"/>
</dbReference>
<evidence type="ECO:0000256" key="2">
    <source>
        <dbReference type="SAM" id="SignalP"/>
    </source>
</evidence>